<feature type="region of interest" description="Disordered" evidence="1">
    <location>
        <begin position="15"/>
        <end position="57"/>
    </location>
</feature>
<feature type="non-terminal residue" evidence="2">
    <location>
        <position position="1"/>
    </location>
</feature>
<accession>A0A392V4I3</accession>
<proteinExistence type="predicted"/>
<protein>
    <submittedName>
        <fullName evidence="2">Uncharacterized protein</fullName>
    </submittedName>
</protein>
<comment type="caution">
    <text evidence="2">The sequence shown here is derived from an EMBL/GenBank/DDBJ whole genome shotgun (WGS) entry which is preliminary data.</text>
</comment>
<evidence type="ECO:0000313" key="3">
    <source>
        <dbReference type="Proteomes" id="UP000265520"/>
    </source>
</evidence>
<sequence>PVVIGAGLDRDTTVRFPTTAIGRGPEPLDDRTDSQTRLGGLDTGGENQKKNPILCID</sequence>
<dbReference type="AlphaFoldDB" id="A0A392V4I3"/>
<name>A0A392V4I3_9FABA</name>
<keyword evidence="3" id="KW-1185">Reference proteome</keyword>
<dbReference type="EMBL" id="LXQA011060877">
    <property type="protein sequence ID" value="MCI83176.1"/>
    <property type="molecule type" value="Genomic_DNA"/>
</dbReference>
<reference evidence="2 3" key="1">
    <citation type="journal article" date="2018" name="Front. Plant Sci.">
        <title>Red Clover (Trifolium pratense) and Zigzag Clover (T. medium) - A Picture of Genomic Similarities and Differences.</title>
        <authorList>
            <person name="Dluhosova J."/>
            <person name="Istvanek J."/>
            <person name="Nedelnik J."/>
            <person name="Repkova J."/>
        </authorList>
    </citation>
    <scope>NUCLEOTIDE SEQUENCE [LARGE SCALE GENOMIC DNA]</scope>
    <source>
        <strain evidence="3">cv. 10/8</strain>
        <tissue evidence="2">Leaf</tissue>
    </source>
</reference>
<evidence type="ECO:0000256" key="1">
    <source>
        <dbReference type="SAM" id="MobiDB-lite"/>
    </source>
</evidence>
<organism evidence="2 3">
    <name type="scientific">Trifolium medium</name>
    <dbReference type="NCBI Taxonomy" id="97028"/>
    <lineage>
        <taxon>Eukaryota</taxon>
        <taxon>Viridiplantae</taxon>
        <taxon>Streptophyta</taxon>
        <taxon>Embryophyta</taxon>
        <taxon>Tracheophyta</taxon>
        <taxon>Spermatophyta</taxon>
        <taxon>Magnoliopsida</taxon>
        <taxon>eudicotyledons</taxon>
        <taxon>Gunneridae</taxon>
        <taxon>Pentapetalae</taxon>
        <taxon>rosids</taxon>
        <taxon>fabids</taxon>
        <taxon>Fabales</taxon>
        <taxon>Fabaceae</taxon>
        <taxon>Papilionoideae</taxon>
        <taxon>50 kb inversion clade</taxon>
        <taxon>NPAAA clade</taxon>
        <taxon>Hologalegina</taxon>
        <taxon>IRL clade</taxon>
        <taxon>Trifolieae</taxon>
        <taxon>Trifolium</taxon>
    </lineage>
</organism>
<dbReference type="Proteomes" id="UP000265520">
    <property type="component" value="Unassembled WGS sequence"/>
</dbReference>
<evidence type="ECO:0000313" key="2">
    <source>
        <dbReference type="EMBL" id="MCI83176.1"/>
    </source>
</evidence>